<feature type="domain" description="DUF3752" evidence="2">
    <location>
        <begin position="144"/>
        <end position="233"/>
    </location>
</feature>
<evidence type="ECO:0000313" key="3">
    <source>
        <dbReference type="EMBL" id="CAD6197083.1"/>
    </source>
</evidence>
<comment type="caution">
    <text evidence="3">The sequence shown here is derived from an EMBL/GenBank/DDBJ whole genome shotgun (WGS) entry which is preliminary data.</text>
</comment>
<dbReference type="EMBL" id="CAJGYM010000085">
    <property type="protein sequence ID" value="CAD6197083.1"/>
    <property type="molecule type" value="Genomic_DNA"/>
</dbReference>
<dbReference type="Proteomes" id="UP000835052">
    <property type="component" value="Unassembled WGS sequence"/>
</dbReference>
<dbReference type="PANTHER" id="PTHR46370">
    <property type="entry name" value="GPALPP MOTIFS-CONTAINING PROTEIN 1"/>
    <property type="match status" value="1"/>
</dbReference>
<gene>
    <name evidence="3" type="ORF">CAUJ_LOCUS12993</name>
</gene>
<name>A0A8S1HMA6_9PELO</name>
<feature type="compositionally biased region" description="Basic and acidic residues" evidence="1">
    <location>
        <begin position="135"/>
        <end position="170"/>
    </location>
</feature>
<dbReference type="AlphaFoldDB" id="A0A8S1HMA6"/>
<keyword evidence="4" id="KW-1185">Reference proteome</keyword>
<evidence type="ECO:0000259" key="2">
    <source>
        <dbReference type="Pfam" id="PF12572"/>
    </source>
</evidence>
<dbReference type="PANTHER" id="PTHR46370:SF1">
    <property type="entry name" value="GPALPP MOTIFS-CONTAINING PROTEIN 1"/>
    <property type="match status" value="1"/>
</dbReference>
<feature type="region of interest" description="Disordered" evidence="1">
    <location>
        <begin position="51"/>
        <end position="85"/>
    </location>
</feature>
<evidence type="ECO:0000256" key="1">
    <source>
        <dbReference type="SAM" id="MobiDB-lite"/>
    </source>
</evidence>
<dbReference type="Pfam" id="PF12572">
    <property type="entry name" value="DUF3752"/>
    <property type="match status" value="1"/>
</dbReference>
<accession>A0A8S1HMA6</accession>
<sequence length="241" mass="27444">MSGEEENTIYGPTLPRKQLVVEEKEEVDLQIGPALPTEKLLITTRTSYGPNLPGVFENVEADNDQEDSDDEDFGPMPIPKGGEDDEISLRNYRFALAEEKKPMEEKSAPKREDWMLTVPKTLGNIGLGPRTFKRSAVDTDKSWEDSPTNKKKPEEKKSVHFKSKVEDPVQKEIGPSFVQLHQKDRREQHKNKEEICEGRRPFDREKDMAVGGLKPGASKEAVERMKELGNRFTTSREAKYL</sequence>
<feature type="compositionally biased region" description="Acidic residues" evidence="1">
    <location>
        <begin position="59"/>
        <end position="73"/>
    </location>
</feature>
<evidence type="ECO:0000313" key="4">
    <source>
        <dbReference type="Proteomes" id="UP000835052"/>
    </source>
</evidence>
<feature type="compositionally biased region" description="Basic and acidic residues" evidence="1">
    <location>
        <begin position="181"/>
        <end position="208"/>
    </location>
</feature>
<dbReference type="InterPro" id="IPR022226">
    <property type="entry name" value="DUF3752"/>
</dbReference>
<feature type="region of interest" description="Disordered" evidence="1">
    <location>
        <begin position="125"/>
        <end position="220"/>
    </location>
</feature>
<protein>
    <recommendedName>
        <fullName evidence="2">DUF3752 domain-containing protein</fullName>
    </recommendedName>
</protein>
<dbReference type="InterPro" id="IPR046331">
    <property type="entry name" value="GPAM1-like"/>
</dbReference>
<organism evidence="3 4">
    <name type="scientific">Caenorhabditis auriculariae</name>
    <dbReference type="NCBI Taxonomy" id="2777116"/>
    <lineage>
        <taxon>Eukaryota</taxon>
        <taxon>Metazoa</taxon>
        <taxon>Ecdysozoa</taxon>
        <taxon>Nematoda</taxon>
        <taxon>Chromadorea</taxon>
        <taxon>Rhabditida</taxon>
        <taxon>Rhabditina</taxon>
        <taxon>Rhabditomorpha</taxon>
        <taxon>Rhabditoidea</taxon>
        <taxon>Rhabditidae</taxon>
        <taxon>Peloderinae</taxon>
        <taxon>Caenorhabditis</taxon>
    </lineage>
</organism>
<dbReference type="OrthoDB" id="73491at2759"/>
<proteinExistence type="predicted"/>
<reference evidence="3" key="1">
    <citation type="submission" date="2020-10" db="EMBL/GenBank/DDBJ databases">
        <authorList>
            <person name="Kikuchi T."/>
        </authorList>
    </citation>
    <scope>NUCLEOTIDE SEQUENCE</scope>
    <source>
        <strain evidence="3">NKZ352</strain>
    </source>
</reference>